<feature type="compositionally biased region" description="Acidic residues" evidence="3">
    <location>
        <begin position="468"/>
        <end position="477"/>
    </location>
</feature>
<dbReference type="OrthoDB" id="6382960at2759"/>
<evidence type="ECO:0000313" key="5">
    <source>
        <dbReference type="EnsemblMetazoa" id="Aqu2.1.25213_001"/>
    </source>
</evidence>
<accession>A0A1X7UB88</accession>
<keyword evidence="2" id="KW-0675">Receptor</keyword>
<evidence type="ECO:0000259" key="4">
    <source>
        <dbReference type="PROSITE" id="PS50227"/>
    </source>
</evidence>
<feature type="region of interest" description="Disordered" evidence="3">
    <location>
        <begin position="413"/>
        <end position="485"/>
    </location>
</feature>
<dbReference type="PANTHER" id="PTHR45930">
    <property type="entry name" value="G-PROTEIN COUPLED RECEPTOR 124-LIKE PROTEIN"/>
    <property type="match status" value="1"/>
</dbReference>
<dbReference type="Gene3D" id="4.10.1240.10">
    <property type="entry name" value="GPCR, family 2, extracellular hormone receptor domain"/>
    <property type="match status" value="1"/>
</dbReference>
<evidence type="ECO:0000256" key="1">
    <source>
        <dbReference type="ARBA" id="ARBA00007343"/>
    </source>
</evidence>
<feature type="compositionally biased region" description="Basic residues" evidence="3">
    <location>
        <begin position="451"/>
        <end position="463"/>
    </location>
</feature>
<dbReference type="SUPFAM" id="SSF111418">
    <property type="entry name" value="Hormone receptor domain"/>
    <property type="match status" value="1"/>
</dbReference>
<feature type="domain" description="G-protein coupled receptors family 2 profile 1" evidence="4">
    <location>
        <begin position="167"/>
        <end position="246"/>
    </location>
</feature>
<dbReference type="PROSITE" id="PS50227">
    <property type="entry name" value="G_PROTEIN_RECEP_F2_3"/>
    <property type="match status" value="1"/>
</dbReference>
<dbReference type="EnsemblMetazoa" id="Aqu2.1.25213_001">
    <property type="protein sequence ID" value="Aqu2.1.25213_001"/>
    <property type="gene ID" value="Aqu2.1.25213"/>
</dbReference>
<sequence length="485" mass="53928">MFSQFFVRFTGSVLDPNVDSVDYEIGYIEAAVRMASIVLVLDFVILIFSELVVNRLNYSSDPIRTISCVLVPHIETPSDASQNRIECDIRQYPSNSSFVGDVENRLSSLNRKFSYFFQQIMTSVTGFCNQSQTESLDFGAHTWPESVGNTILTMPCGNRPLMNVTRMCQTNGVGWGNPDYSQCETSTCENDTIVTNRGTFQWPITPVESLADLPCPHGPNGARAIRQCRRNGVWDTHDISNCTDPRITAAFASIADTNVTVENVVEVAQNLSEVVMLASQPGDQNEINLRNVSSLLIQTANLFSSPDIIIMLSTEEVSMTTESTIEILNSIQEWPPQVIAAQSNNIVQSFERIVGALISQENFTNLTIIETGIAFQGLRKRLSNDTSSNTYSSSTFESKDNTLNEKSVLAKLSEANNENALPPLVEEEDGLADRDSQKKSGDLNLVQLKGAHVKRHSNFKHTRHVEQVDVDSYDNDEKDAHENKF</sequence>
<dbReference type="InterPro" id="IPR036445">
    <property type="entry name" value="GPCR_2_extracell_dom_sf"/>
</dbReference>
<organism evidence="5">
    <name type="scientific">Amphimedon queenslandica</name>
    <name type="common">Sponge</name>
    <dbReference type="NCBI Taxonomy" id="400682"/>
    <lineage>
        <taxon>Eukaryota</taxon>
        <taxon>Metazoa</taxon>
        <taxon>Porifera</taxon>
        <taxon>Demospongiae</taxon>
        <taxon>Heteroscleromorpha</taxon>
        <taxon>Haplosclerida</taxon>
        <taxon>Niphatidae</taxon>
        <taxon>Amphimedon</taxon>
    </lineage>
</organism>
<comment type="similarity">
    <text evidence="1">Belongs to the G-protein coupled receptor 2 family. Adhesion G-protein coupled receptor (ADGR) subfamily.</text>
</comment>
<name>A0A1X7UB88_AMPQE</name>
<proteinExistence type="inferred from homology"/>
<dbReference type="GO" id="GO:0005886">
    <property type="term" value="C:plasma membrane"/>
    <property type="evidence" value="ECO:0007669"/>
    <property type="project" value="TreeGrafter"/>
</dbReference>
<evidence type="ECO:0000256" key="3">
    <source>
        <dbReference type="SAM" id="MobiDB-lite"/>
    </source>
</evidence>
<dbReference type="InParanoid" id="A0A1X7UB88"/>
<evidence type="ECO:0000256" key="2">
    <source>
        <dbReference type="ARBA" id="ARBA00023170"/>
    </source>
</evidence>
<dbReference type="InterPro" id="IPR051963">
    <property type="entry name" value="Adhesion_GPCR_A"/>
</dbReference>
<protein>
    <recommendedName>
        <fullName evidence="4">G-protein coupled receptors family 2 profile 1 domain-containing protein</fullName>
    </recommendedName>
</protein>
<dbReference type="AlphaFoldDB" id="A0A1X7UB88"/>
<dbReference type="PANTHER" id="PTHR45930:SF4">
    <property type="entry name" value="ADHESION G PROTEIN-COUPLED RECEPTOR A3"/>
    <property type="match status" value="1"/>
</dbReference>
<dbReference type="GO" id="GO:0004930">
    <property type="term" value="F:G protein-coupled receptor activity"/>
    <property type="evidence" value="ECO:0007669"/>
    <property type="project" value="InterPro"/>
</dbReference>
<dbReference type="GO" id="GO:0007166">
    <property type="term" value="P:cell surface receptor signaling pathway"/>
    <property type="evidence" value="ECO:0007669"/>
    <property type="project" value="TreeGrafter"/>
</dbReference>
<dbReference type="InterPro" id="IPR001879">
    <property type="entry name" value="GPCR_2_extracellular_dom"/>
</dbReference>
<feature type="compositionally biased region" description="Basic and acidic residues" evidence="3">
    <location>
        <begin position="431"/>
        <end position="441"/>
    </location>
</feature>
<reference evidence="5" key="1">
    <citation type="submission" date="2017-05" db="UniProtKB">
        <authorList>
            <consortium name="EnsemblMetazoa"/>
        </authorList>
    </citation>
    <scope>IDENTIFICATION</scope>
</reference>